<accession>A0A0B1Q4X1</accession>
<keyword evidence="2 4" id="KW-0808">Transferase</keyword>
<comment type="caution">
    <text evidence="7">The sequence shown here is derived from an EMBL/GenBank/DDBJ whole genome shotgun (WGS) entry which is preliminary data.</text>
</comment>
<dbReference type="Proteomes" id="UP000030826">
    <property type="component" value="Unassembled WGS sequence"/>
</dbReference>
<dbReference type="InterPro" id="IPR018485">
    <property type="entry name" value="FGGY_C"/>
</dbReference>
<keyword evidence="3 4" id="KW-0418">Kinase</keyword>
<evidence type="ECO:0000313" key="8">
    <source>
        <dbReference type="Proteomes" id="UP000030826"/>
    </source>
</evidence>
<dbReference type="OrthoDB" id="9805576at2"/>
<evidence type="ECO:0000313" key="7">
    <source>
        <dbReference type="EMBL" id="KHJ54426.1"/>
    </source>
</evidence>
<dbReference type="Pfam" id="PF02782">
    <property type="entry name" value="FGGY_C"/>
    <property type="match status" value="1"/>
</dbReference>
<dbReference type="PANTHER" id="PTHR43095:SF3">
    <property type="entry name" value="L-XYLULOSE_3-KETO-L-GULONATE KINASE"/>
    <property type="match status" value="1"/>
</dbReference>
<dbReference type="RefSeq" id="WP_039193930.1">
    <property type="nucleotide sequence ID" value="NZ_JRFJ01000003.1"/>
</dbReference>
<reference evidence="7 8" key="1">
    <citation type="submission" date="2014-09" db="EMBL/GenBank/DDBJ databases">
        <title>Isolation and characterization of Aurantimonas altamirensis ON-56566 from clinical sample following a dog bite.</title>
        <authorList>
            <person name="Eshaghi A."/>
            <person name="Li A."/>
            <person name="Shahinas D."/>
            <person name="Bahn P."/>
            <person name="Kus J.V."/>
            <person name="Patel S.N."/>
        </authorList>
    </citation>
    <scope>NUCLEOTIDE SEQUENCE [LARGE SCALE GENOMIC DNA]</scope>
    <source>
        <strain evidence="7 8">ON-56566</strain>
    </source>
</reference>
<dbReference type="AlphaFoldDB" id="A0A0B1Q4X1"/>
<evidence type="ECO:0000256" key="3">
    <source>
        <dbReference type="ARBA" id="ARBA00022777"/>
    </source>
</evidence>
<dbReference type="SUPFAM" id="SSF53067">
    <property type="entry name" value="Actin-like ATPase domain"/>
    <property type="match status" value="2"/>
</dbReference>
<feature type="domain" description="Carbohydrate kinase FGGY N-terminal" evidence="5">
    <location>
        <begin position="4"/>
        <end position="248"/>
    </location>
</feature>
<dbReference type="PANTHER" id="PTHR43095">
    <property type="entry name" value="SUGAR KINASE"/>
    <property type="match status" value="1"/>
</dbReference>
<organism evidence="7 8">
    <name type="scientific">Aureimonas altamirensis</name>
    <dbReference type="NCBI Taxonomy" id="370622"/>
    <lineage>
        <taxon>Bacteria</taxon>
        <taxon>Pseudomonadati</taxon>
        <taxon>Pseudomonadota</taxon>
        <taxon>Alphaproteobacteria</taxon>
        <taxon>Hyphomicrobiales</taxon>
        <taxon>Aurantimonadaceae</taxon>
        <taxon>Aureimonas</taxon>
    </lineage>
</organism>
<dbReference type="GO" id="GO:0005975">
    <property type="term" value="P:carbohydrate metabolic process"/>
    <property type="evidence" value="ECO:0007669"/>
    <property type="project" value="InterPro"/>
</dbReference>
<dbReference type="CDD" id="cd07802">
    <property type="entry name" value="ASKHA_NBD_FGGY_EcLyxK-like"/>
    <property type="match status" value="1"/>
</dbReference>
<evidence type="ECO:0000256" key="2">
    <source>
        <dbReference type="ARBA" id="ARBA00022679"/>
    </source>
</evidence>
<dbReference type="InterPro" id="IPR018484">
    <property type="entry name" value="FGGY_N"/>
</dbReference>
<dbReference type="Gene3D" id="3.30.420.40">
    <property type="match status" value="2"/>
</dbReference>
<dbReference type="InterPro" id="IPR000577">
    <property type="entry name" value="Carb_kinase_FGGY"/>
</dbReference>
<dbReference type="GO" id="GO:0016773">
    <property type="term" value="F:phosphotransferase activity, alcohol group as acceptor"/>
    <property type="evidence" value="ECO:0007669"/>
    <property type="project" value="InterPro"/>
</dbReference>
<dbReference type="Pfam" id="PF00370">
    <property type="entry name" value="FGGY_N"/>
    <property type="match status" value="1"/>
</dbReference>
<gene>
    <name evidence="7" type="ORF">LA66_13330</name>
</gene>
<dbReference type="InterPro" id="IPR043129">
    <property type="entry name" value="ATPase_NBD"/>
</dbReference>
<evidence type="ECO:0000259" key="6">
    <source>
        <dbReference type="Pfam" id="PF02782"/>
    </source>
</evidence>
<evidence type="ECO:0000256" key="4">
    <source>
        <dbReference type="RuleBase" id="RU003733"/>
    </source>
</evidence>
<protein>
    <submittedName>
        <fullName evidence="7">Xylulose kinase</fullName>
    </submittedName>
</protein>
<comment type="similarity">
    <text evidence="1 4">Belongs to the FGGY kinase family.</text>
</comment>
<dbReference type="STRING" id="370622.LA66_13330"/>
<dbReference type="InterPro" id="IPR018483">
    <property type="entry name" value="Carb_kinase_FGGY_CS"/>
</dbReference>
<dbReference type="EMBL" id="JRFJ01000003">
    <property type="protein sequence ID" value="KHJ54426.1"/>
    <property type="molecule type" value="Genomic_DNA"/>
</dbReference>
<dbReference type="GO" id="GO:0016301">
    <property type="term" value="F:kinase activity"/>
    <property type="evidence" value="ECO:0007669"/>
    <property type="project" value="UniProtKB-KW"/>
</dbReference>
<proteinExistence type="inferred from homology"/>
<evidence type="ECO:0000256" key="1">
    <source>
        <dbReference type="ARBA" id="ARBA00009156"/>
    </source>
</evidence>
<feature type="domain" description="Carbohydrate kinase FGGY C-terminal" evidence="6">
    <location>
        <begin position="259"/>
        <end position="447"/>
    </location>
</feature>
<sequence length="508" mass="53761">MPSILGIDNGLTVTKAVIFDADGRQLAVARRRVPQDIPHPRHVERDMAGLWRATAEAIRDALASSGRPAGDIVAIAATAHGDGLYLLDRERQPLGPGILSLDSRALDIVKRWSGAGLFDAALELTGQAPHVSAPSALLAWIRDNEPERYARIGHVLGCKDWLRFCLTDTIGTDRTEASTSFTDVKTQEYSRPAAELFGLSGIFDALAPMAGSAEIVGHVTAQAAAATGLVEGTPVACGLHDVTASALGAGGHRPGVVDIVAGTYSINEVVTDTPRVDARWFCRNGIAPGQWNAMSISPASAANYDWFLDTVFTAELEASQAGGRPIHTLAAAELDEALSRPSGILFHPYLFGSPQAGPASAGFFGLHGWHTRGDMLRAVLEGIAFNHRYHIDALADGFRFEAARLTGGISRNPAFAQLFADIIDRPVTLSTTEETAAFGAALCAGAAVGLYDSPMADPRGAAIDGPTYRPDAARHAALSARYAVYRNLADAMAPLWPQLESLSEGGRQ</sequence>
<dbReference type="PROSITE" id="PS00445">
    <property type="entry name" value="FGGY_KINASES_2"/>
    <property type="match status" value="1"/>
</dbReference>
<dbReference type="InterPro" id="IPR050406">
    <property type="entry name" value="FGGY_Carb_Kinase"/>
</dbReference>
<name>A0A0B1Q4X1_9HYPH</name>
<dbReference type="PIRSF" id="PIRSF000538">
    <property type="entry name" value="GlpK"/>
    <property type="match status" value="1"/>
</dbReference>
<evidence type="ECO:0000259" key="5">
    <source>
        <dbReference type="Pfam" id="PF00370"/>
    </source>
</evidence>